<feature type="non-terminal residue" evidence="2">
    <location>
        <position position="243"/>
    </location>
</feature>
<reference evidence="2" key="1">
    <citation type="journal article" date="2021" name="J Fungi (Basel)">
        <title>Virulence traits and population genomics of the black yeast Aureobasidium melanogenum.</title>
        <authorList>
            <person name="Cernosa A."/>
            <person name="Sun X."/>
            <person name="Gostincar C."/>
            <person name="Fang C."/>
            <person name="Gunde-Cimerman N."/>
            <person name="Song Z."/>
        </authorList>
    </citation>
    <scope>NUCLEOTIDE SEQUENCE</scope>
    <source>
        <strain evidence="2">EXF-9298</strain>
    </source>
</reference>
<dbReference type="EMBL" id="JAHFXS010000001">
    <property type="protein sequence ID" value="KAG9991784.1"/>
    <property type="molecule type" value="Genomic_DNA"/>
</dbReference>
<gene>
    <name evidence="2" type="ORF">KCU98_g144</name>
</gene>
<protein>
    <submittedName>
        <fullName evidence="2">Uncharacterized protein</fullName>
    </submittedName>
</protein>
<accession>A0A9P8G648</accession>
<dbReference type="Proteomes" id="UP000729357">
    <property type="component" value="Unassembled WGS sequence"/>
</dbReference>
<evidence type="ECO:0000256" key="1">
    <source>
        <dbReference type="SAM" id="Coils"/>
    </source>
</evidence>
<organism evidence="2 3">
    <name type="scientific">Aureobasidium melanogenum</name>
    <name type="common">Aureobasidium pullulans var. melanogenum</name>
    <dbReference type="NCBI Taxonomy" id="46634"/>
    <lineage>
        <taxon>Eukaryota</taxon>
        <taxon>Fungi</taxon>
        <taxon>Dikarya</taxon>
        <taxon>Ascomycota</taxon>
        <taxon>Pezizomycotina</taxon>
        <taxon>Dothideomycetes</taxon>
        <taxon>Dothideomycetidae</taxon>
        <taxon>Dothideales</taxon>
        <taxon>Saccotheciaceae</taxon>
        <taxon>Aureobasidium</taxon>
    </lineage>
</organism>
<name>A0A9P8G648_AURME</name>
<proteinExistence type="predicted"/>
<feature type="coiled-coil region" evidence="1">
    <location>
        <begin position="207"/>
        <end position="238"/>
    </location>
</feature>
<keyword evidence="3" id="KW-1185">Reference proteome</keyword>
<dbReference type="AlphaFoldDB" id="A0A9P8G648"/>
<evidence type="ECO:0000313" key="3">
    <source>
        <dbReference type="Proteomes" id="UP000729357"/>
    </source>
</evidence>
<comment type="caution">
    <text evidence="2">The sequence shown here is derived from an EMBL/GenBank/DDBJ whole genome shotgun (WGS) entry which is preliminary data.</text>
</comment>
<reference evidence="2" key="2">
    <citation type="submission" date="2021-08" db="EMBL/GenBank/DDBJ databases">
        <authorList>
            <person name="Gostincar C."/>
            <person name="Sun X."/>
            <person name="Song Z."/>
            <person name="Gunde-Cimerman N."/>
        </authorList>
    </citation>
    <scope>NUCLEOTIDE SEQUENCE</scope>
    <source>
        <strain evidence="2">EXF-9298</strain>
    </source>
</reference>
<evidence type="ECO:0000313" key="2">
    <source>
        <dbReference type="EMBL" id="KAG9991784.1"/>
    </source>
</evidence>
<keyword evidence="1" id="KW-0175">Coiled coil</keyword>
<sequence length="243" mass="28043">MGNKRHVLKDAAILFNKYGFVPDRLHHSLSPFPPSLSLLVIIILRKSTKKMSTPTKKDQLASRIAHLKLRLAPLVPLPTGAPHPDFPRTLLDYHLLSEEQLDAIASYYHQSTPSIYTHQYPACMNWDKDMLAKRRASVAQHLRRASQVVDNQWWEKLLAAEEAENALMVKRRPSVQFAEGFTDAERIAIKRRKFGKFIGLLNCETPVEEIEGRLRASMEKAIRLAQEELRRAEEWELRRSKMV</sequence>